<gene>
    <name evidence="1" type="ORF">TSPGSL018_2563</name>
</gene>
<name>A0A061RKW7_9CHLO</name>
<dbReference type="Gene3D" id="2.60.120.620">
    <property type="entry name" value="q2cbj1_9rhob like domain"/>
    <property type="match status" value="1"/>
</dbReference>
<sequence>MNRSSKGRTEKPGLLQVRRLVLCPLPARRCRWSQHNSMRFSRYQKITSSSIRVDYKIKQRNRRKSPSPGVLYWPQFLPRNDFEALVQECSFLARTARPEKNSLAKGRLGAYVPKGSRSLTVLLSEEVCEKVGRKMGASELIPGDYPMELRVYRPGSYMDWHVDEVMYREPQFEAIFTENSTDSETQWKEPGNQSLVSRWAEPNSLIVLRAGGPLHQVTRATKGRRVILKFLLTPTLEKNEVFDQNLNRRAFG</sequence>
<reference evidence="1" key="1">
    <citation type="submission" date="2014-05" db="EMBL/GenBank/DDBJ databases">
        <title>The transcriptome of the halophilic microalga Tetraselmis sp. GSL018 isolated from the Great Salt Lake, Utah.</title>
        <authorList>
            <person name="Jinkerson R.E."/>
            <person name="D'Adamo S."/>
            <person name="Posewitz M.C."/>
        </authorList>
    </citation>
    <scope>NUCLEOTIDE SEQUENCE</scope>
    <source>
        <strain evidence="1">GSL018</strain>
    </source>
</reference>
<dbReference type="EMBL" id="GBEZ01014974">
    <property type="protein sequence ID" value="JAC71146.1"/>
    <property type="molecule type" value="Transcribed_RNA"/>
</dbReference>
<accession>A0A061RKW7</accession>
<protein>
    <recommendedName>
        <fullName evidence="2">Fe2OG dioxygenase domain-containing protein</fullName>
    </recommendedName>
</protein>
<evidence type="ECO:0008006" key="2">
    <source>
        <dbReference type="Google" id="ProtNLM"/>
    </source>
</evidence>
<dbReference type="SUPFAM" id="SSF51197">
    <property type="entry name" value="Clavaminate synthase-like"/>
    <property type="match status" value="1"/>
</dbReference>
<dbReference type="AlphaFoldDB" id="A0A061RKW7"/>
<proteinExistence type="predicted"/>
<organism evidence="1">
    <name type="scientific">Tetraselmis sp. GSL018</name>
    <dbReference type="NCBI Taxonomy" id="582737"/>
    <lineage>
        <taxon>Eukaryota</taxon>
        <taxon>Viridiplantae</taxon>
        <taxon>Chlorophyta</taxon>
        <taxon>core chlorophytes</taxon>
        <taxon>Chlorodendrophyceae</taxon>
        <taxon>Chlorodendrales</taxon>
        <taxon>Chlorodendraceae</taxon>
        <taxon>Tetraselmis</taxon>
    </lineage>
</organism>
<evidence type="ECO:0000313" key="1">
    <source>
        <dbReference type="EMBL" id="JAC71146.1"/>
    </source>
</evidence>